<reference evidence="3" key="1">
    <citation type="journal article" date="2019" name="Int. J. Syst. Evol. Microbiol.">
        <title>The Global Catalogue of Microorganisms (GCM) 10K type strain sequencing project: providing services to taxonomists for standard genome sequencing and annotation.</title>
        <authorList>
            <consortium name="The Broad Institute Genomics Platform"/>
            <consortium name="The Broad Institute Genome Sequencing Center for Infectious Disease"/>
            <person name="Wu L."/>
            <person name="Ma J."/>
        </authorList>
    </citation>
    <scope>NUCLEOTIDE SEQUENCE [LARGE SCALE GENOMIC DNA]</scope>
    <source>
        <strain evidence="3">KCTC 42224</strain>
    </source>
</reference>
<keyword evidence="1" id="KW-0472">Membrane</keyword>
<evidence type="ECO:0000256" key="1">
    <source>
        <dbReference type="SAM" id="Phobius"/>
    </source>
</evidence>
<keyword evidence="3" id="KW-1185">Reference proteome</keyword>
<dbReference type="RefSeq" id="WP_191326288.1">
    <property type="nucleotide sequence ID" value="NZ_BMZP01000038.1"/>
</dbReference>
<accession>A0ABV7V410</accession>
<evidence type="ECO:0000313" key="2">
    <source>
        <dbReference type="EMBL" id="MFC3671822.1"/>
    </source>
</evidence>
<keyword evidence="1" id="KW-0812">Transmembrane</keyword>
<dbReference type="Proteomes" id="UP001595683">
    <property type="component" value="Unassembled WGS sequence"/>
</dbReference>
<sequence length="130" mass="13766">MLSLRRLFLRHRALAMFMVLAALCLKLVVPAGYMLGSENHVLTVLVCEDSQATHTTAKIVLPGKPDHGEHVKGECPFTALSSASLGAVDPVVLALALAFVMALALRAAPCPRLGQTAHLRPPLRGPPALS</sequence>
<organism evidence="2 3">
    <name type="scientific">Novosphingobium pokkalii</name>
    <dbReference type="NCBI Taxonomy" id="1770194"/>
    <lineage>
        <taxon>Bacteria</taxon>
        <taxon>Pseudomonadati</taxon>
        <taxon>Pseudomonadota</taxon>
        <taxon>Alphaproteobacteria</taxon>
        <taxon>Sphingomonadales</taxon>
        <taxon>Sphingomonadaceae</taxon>
        <taxon>Novosphingobium</taxon>
    </lineage>
</organism>
<evidence type="ECO:0000313" key="3">
    <source>
        <dbReference type="Proteomes" id="UP001595683"/>
    </source>
</evidence>
<feature type="transmembrane region" description="Helical" evidence="1">
    <location>
        <begin position="87"/>
        <end position="105"/>
    </location>
</feature>
<name>A0ABV7V410_9SPHN</name>
<proteinExistence type="predicted"/>
<comment type="caution">
    <text evidence="2">The sequence shown here is derived from an EMBL/GenBank/DDBJ whole genome shotgun (WGS) entry which is preliminary data.</text>
</comment>
<gene>
    <name evidence="2" type="ORF">ACFOOT_10340</name>
</gene>
<protein>
    <submittedName>
        <fullName evidence="2">DUF2946 family protein</fullName>
    </submittedName>
</protein>
<dbReference type="EMBL" id="JBHRYE010000014">
    <property type="protein sequence ID" value="MFC3671822.1"/>
    <property type="molecule type" value="Genomic_DNA"/>
</dbReference>
<keyword evidence="1" id="KW-1133">Transmembrane helix</keyword>